<evidence type="ECO:0000313" key="3">
    <source>
        <dbReference type="EMBL" id="KAL0570288.1"/>
    </source>
</evidence>
<sequence length="278" mass="31839">MPDYPDSHSSPSSIPDSSLRELNGGDSPGIKRSGAPLSDPRPEKIRVICRPASRSSRGRASRRLAAKDEEIARARHEVNFLKESIKSVGSTHQEEKSRMTTEHQGKVHELKQRHILHLNQVLFEHKLRASSDLKAEDEAQETRMSSLQEDIEAQKRALSDVQKQFQRAIDNQITHEHLIDALCDLERQISKKRLTVVDRLNSNLHNDSNEEAALQLIQPKIDEIVQPYNYRIFDLETSLELSEQRVKDLHRELMLSKFFNALKKQLLNTSSFAQRLSA</sequence>
<accession>A0ABR3F5C1</accession>
<organism evidence="3 4">
    <name type="scientific">Marasmius crinis-equi</name>
    <dbReference type="NCBI Taxonomy" id="585013"/>
    <lineage>
        <taxon>Eukaryota</taxon>
        <taxon>Fungi</taxon>
        <taxon>Dikarya</taxon>
        <taxon>Basidiomycota</taxon>
        <taxon>Agaricomycotina</taxon>
        <taxon>Agaricomycetes</taxon>
        <taxon>Agaricomycetidae</taxon>
        <taxon>Agaricales</taxon>
        <taxon>Marasmiineae</taxon>
        <taxon>Marasmiaceae</taxon>
        <taxon>Marasmius</taxon>
    </lineage>
</organism>
<dbReference type="Proteomes" id="UP001465976">
    <property type="component" value="Unassembled WGS sequence"/>
</dbReference>
<proteinExistence type="predicted"/>
<gene>
    <name evidence="3" type="ORF">V5O48_011678</name>
</gene>
<evidence type="ECO:0000313" key="4">
    <source>
        <dbReference type="Proteomes" id="UP001465976"/>
    </source>
</evidence>
<feature type="coiled-coil region" evidence="1">
    <location>
        <begin position="144"/>
        <end position="171"/>
    </location>
</feature>
<comment type="caution">
    <text evidence="3">The sequence shown here is derived from an EMBL/GenBank/DDBJ whole genome shotgun (WGS) entry which is preliminary data.</text>
</comment>
<name>A0ABR3F5C1_9AGAR</name>
<reference evidence="3 4" key="1">
    <citation type="submission" date="2024-02" db="EMBL/GenBank/DDBJ databases">
        <title>A draft genome for the cacao thread blight pathogen Marasmius crinis-equi.</title>
        <authorList>
            <person name="Cohen S.P."/>
            <person name="Baruah I.K."/>
            <person name="Amoako-Attah I."/>
            <person name="Bukari Y."/>
            <person name="Meinhardt L.W."/>
            <person name="Bailey B.A."/>
        </authorList>
    </citation>
    <scope>NUCLEOTIDE SEQUENCE [LARGE SCALE GENOMIC DNA]</scope>
    <source>
        <strain evidence="3 4">GH-76</strain>
    </source>
</reference>
<dbReference type="EMBL" id="JBAHYK010000961">
    <property type="protein sequence ID" value="KAL0570288.1"/>
    <property type="molecule type" value="Genomic_DNA"/>
</dbReference>
<keyword evidence="1" id="KW-0175">Coiled coil</keyword>
<protein>
    <submittedName>
        <fullName evidence="3">Uncharacterized protein</fullName>
    </submittedName>
</protein>
<evidence type="ECO:0000256" key="1">
    <source>
        <dbReference type="SAM" id="Coils"/>
    </source>
</evidence>
<keyword evidence="4" id="KW-1185">Reference proteome</keyword>
<feature type="region of interest" description="Disordered" evidence="2">
    <location>
        <begin position="1"/>
        <end position="65"/>
    </location>
</feature>
<feature type="compositionally biased region" description="Low complexity" evidence="2">
    <location>
        <begin position="1"/>
        <end position="17"/>
    </location>
</feature>
<evidence type="ECO:0000256" key="2">
    <source>
        <dbReference type="SAM" id="MobiDB-lite"/>
    </source>
</evidence>